<dbReference type="EMBL" id="PFFQ01000006">
    <property type="protein sequence ID" value="PIW18960.1"/>
    <property type="molecule type" value="Genomic_DNA"/>
</dbReference>
<sequence length="109" mass="12402">MGNFDLIVEQKIQEALRRGEFENLPGAGQPLNLEEDSDVPPESRMAYKILKNAGVLPEELQLRKDLKALEALVREIPLSESERRQELLAKINLGWARYHAALEKRKNGP</sequence>
<feature type="domain" description="DnaJ homologue subfamily C member 28 conserved" evidence="1">
    <location>
        <begin position="7"/>
        <end position="74"/>
    </location>
</feature>
<proteinExistence type="predicted"/>
<comment type="caution">
    <text evidence="2">The sequence shown here is derived from an EMBL/GenBank/DDBJ whole genome shotgun (WGS) entry which is preliminary data.</text>
</comment>
<dbReference type="Pfam" id="PF09350">
    <property type="entry name" value="DJC28_CD"/>
    <property type="match status" value="1"/>
</dbReference>
<evidence type="ECO:0000313" key="2">
    <source>
        <dbReference type="EMBL" id="PIW18960.1"/>
    </source>
</evidence>
<accession>A0A2M7G9Z3</accession>
<evidence type="ECO:0000313" key="3">
    <source>
        <dbReference type="Proteomes" id="UP000231019"/>
    </source>
</evidence>
<reference evidence="2 3" key="1">
    <citation type="submission" date="2017-09" db="EMBL/GenBank/DDBJ databases">
        <title>Depth-based differentiation of microbial function through sediment-hosted aquifers and enrichment of novel symbionts in the deep terrestrial subsurface.</title>
        <authorList>
            <person name="Probst A.J."/>
            <person name="Ladd B."/>
            <person name="Jarett J.K."/>
            <person name="Geller-Mcgrath D.E."/>
            <person name="Sieber C.M."/>
            <person name="Emerson J.B."/>
            <person name="Anantharaman K."/>
            <person name="Thomas B.C."/>
            <person name="Malmstrom R."/>
            <person name="Stieglmeier M."/>
            <person name="Klingl A."/>
            <person name="Woyke T."/>
            <person name="Ryan C.M."/>
            <person name="Banfield J.F."/>
        </authorList>
    </citation>
    <scope>NUCLEOTIDE SEQUENCE [LARGE SCALE GENOMIC DNA]</scope>
    <source>
        <strain evidence="2">CG17_big_fil_post_rev_8_21_14_2_50_48_46</strain>
    </source>
</reference>
<protein>
    <submittedName>
        <fullName evidence="2">DUF1992 domain-containing protein</fullName>
    </submittedName>
</protein>
<dbReference type="InterPro" id="IPR018961">
    <property type="entry name" value="DnaJ_homolog_subfam-C_membr-28"/>
</dbReference>
<name>A0A2M7G9Z3_9BACT</name>
<dbReference type="AlphaFoldDB" id="A0A2M7G9Z3"/>
<dbReference type="PANTHER" id="PTHR39158">
    <property type="entry name" value="OS08G0560600 PROTEIN"/>
    <property type="match status" value="1"/>
</dbReference>
<dbReference type="InterPro" id="IPR052573">
    <property type="entry name" value="DnaJ_C_subfamily_28"/>
</dbReference>
<dbReference type="PANTHER" id="PTHR39158:SF1">
    <property type="entry name" value="DNAJ HOMOLOG SUBFAMILY C MEMBER 28"/>
    <property type="match status" value="1"/>
</dbReference>
<dbReference type="Proteomes" id="UP000231019">
    <property type="component" value="Unassembled WGS sequence"/>
</dbReference>
<organism evidence="2 3">
    <name type="scientific">bacterium (Candidatus Blackallbacteria) CG17_big_fil_post_rev_8_21_14_2_50_48_46</name>
    <dbReference type="NCBI Taxonomy" id="2014261"/>
    <lineage>
        <taxon>Bacteria</taxon>
        <taxon>Candidatus Blackallbacteria</taxon>
    </lineage>
</organism>
<gene>
    <name evidence="2" type="ORF">COW36_02290</name>
</gene>
<evidence type="ECO:0000259" key="1">
    <source>
        <dbReference type="Pfam" id="PF09350"/>
    </source>
</evidence>